<dbReference type="GO" id="GO:0003841">
    <property type="term" value="F:1-acylglycerol-3-phosphate O-acyltransferase activity"/>
    <property type="evidence" value="ECO:0007669"/>
    <property type="project" value="TreeGrafter"/>
</dbReference>
<evidence type="ECO:0000259" key="3">
    <source>
        <dbReference type="SMART" id="SM00563"/>
    </source>
</evidence>
<organism evidence="4 5">
    <name type="scientific">Candidatus Woesebacteria bacterium GW2011_GWA1_39_12</name>
    <dbReference type="NCBI Taxonomy" id="1618549"/>
    <lineage>
        <taxon>Bacteria</taxon>
        <taxon>Candidatus Woeseibacteriota</taxon>
    </lineage>
</organism>
<dbReference type="PANTHER" id="PTHR10434">
    <property type="entry name" value="1-ACYL-SN-GLYCEROL-3-PHOSPHATE ACYLTRANSFERASE"/>
    <property type="match status" value="1"/>
</dbReference>
<evidence type="ECO:0000256" key="2">
    <source>
        <dbReference type="ARBA" id="ARBA00023315"/>
    </source>
</evidence>
<dbReference type="GO" id="GO:0006654">
    <property type="term" value="P:phosphatidic acid biosynthetic process"/>
    <property type="evidence" value="ECO:0007669"/>
    <property type="project" value="TreeGrafter"/>
</dbReference>
<protein>
    <submittedName>
        <fullName evidence="4">Acyltransferase</fullName>
    </submittedName>
</protein>
<dbReference type="CDD" id="cd07989">
    <property type="entry name" value="LPLAT_AGPAT-like"/>
    <property type="match status" value="1"/>
</dbReference>
<accession>A0A0G0PGQ6</accession>
<dbReference type="InterPro" id="IPR002123">
    <property type="entry name" value="Plipid/glycerol_acylTrfase"/>
</dbReference>
<dbReference type="AlphaFoldDB" id="A0A0G0PGQ6"/>
<feature type="domain" description="Phospholipid/glycerol acyltransferase" evidence="3">
    <location>
        <begin position="49"/>
        <end position="170"/>
    </location>
</feature>
<dbReference type="Pfam" id="PF01553">
    <property type="entry name" value="Acyltransferase"/>
    <property type="match status" value="1"/>
</dbReference>
<dbReference type="EMBL" id="LBWA01000014">
    <property type="protein sequence ID" value="KKQ97294.1"/>
    <property type="molecule type" value="Genomic_DNA"/>
</dbReference>
<name>A0A0G0PGQ6_9BACT</name>
<proteinExistence type="predicted"/>
<dbReference type="SMART" id="SM00563">
    <property type="entry name" value="PlsC"/>
    <property type="match status" value="1"/>
</dbReference>
<comment type="caution">
    <text evidence="4">The sequence shown here is derived from an EMBL/GenBank/DDBJ whole genome shotgun (WGS) entry which is preliminary data.</text>
</comment>
<gene>
    <name evidence="4" type="ORF">UT23_C0014G0030</name>
</gene>
<keyword evidence="2 4" id="KW-0012">Acyltransferase</keyword>
<evidence type="ECO:0000313" key="5">
    <source>
        <dbReference type="Proteomes" id="UP000034325"/>
    </source>
</evidence>
<evidence type="ECO:0000256" key="1">
    <source>
        <dbReference type="ARBA" id="ARBA00022679"/>
    </source>
</evidence>
<dbReference type="SUPFAM" id="SSF69593">
    <property type="entry name" value="Glycerol-3-phosphate (1)-acyltransferase"/>
    <property type="match status" value="1"/>
</dbReference>
<dbReference type="Proteomes" id="UP000034325">
    <property type="component" value="Unassembled WGS sequence"/>
</dbReference>
<reference evidence="4 5" key="1">
    <citation type="journal article" date="2015" name="Nature">
        <title>rRNA introns, odd ribosomes, and small enigmatic genomes across a large radiation of phyla.</title>
        <authorList>
            <person name="Brown C.T."/>
            <person name="Hug L.A."/>
            <person name="Thomas B.C."/>
            <person name="Sharon I."/>
            <person name="Castelle C.J."/>
            <person name="Singh A."/>
            <person name="Wilkins M.J."/>
            <person name="Williams K.H."/>
            <person name="Banfield J.F."/>
        </authorList>
    </citation>
    <scope>NUCLEOTIDE SEQUENCE [LARGE SCALE GENOMIC DNA]</scope>
</reference>
<keyword evidence="1 4" id="KW-0808">Transferase</keyword>
<evidence type="ECO:0000313" key="4">
    <source>
        <dbReference type="EMBL" id="KKQ97294.1"/>
    </source>
</evidence>
<dbReference type="PANTHER" id="PTHR10434:SF11">
    <property type="entry name" value="1-ACYL-SN-GLYCEROL-3-PHOSPHATE ACYLTRANSFERASE"/>
    <property type="match status" value="1"/>
</dbReference>
<sequence>MTAENKIGIFGNGPGIEFIRDITCSPLFIFKYEVGGQENLASIPTSPAILYFFPHTSHLDPFSVRFASQRDVRKYEMFPAAKDYWYQNRIREMVHSLFLNTYPMERQNISGMSDAMEISRRVLDAGLSLVIAPEGTRTLNPDEERILHNGPTDLALQGGYPIIPIRLRGFADIMPKGHLPKLSDGLHRHQVSVIFGEPISVPKVEKYSVRRIERRNLTRLLRDKLLTM</sequence>